<evidence type="ECO:0000313" key="2">
    <source>
        <dbReference type="EMBL" id="ABV90477.1"/>
    </source>
</evidence>
<name>A8CBM2_RHIFR</name>
<organism evidence="2">
    <name type="scientific">Rhizobium fredii</name>
    <name type="common">Sinorhizobium fredii</name>
    <dbReference type="NCBI Taxonomy" id="380"/>
    <lineage>
        <taxon>Bacteria</taxon>
        <taxon>Pseudomonadati</taxon>
        <taxon>Pseudomonadota</taxon>
        <taxon>Alphaproteobacteria</taxon>
        <taxon>Hyphomicrobiales</taxon>
        <taxon>Rhizobiaceae</taxon>
        <taxon>Sinorhizobium/Ensifer group</taxon>
        <taxon>Sinorhizobium</taxon>
    </lineage>
</organism>
<feature type="domain" description="Tc1-like transposase DDE" evidence="1">
    <location>
        <begin position="178"/>
        <end position="321"/>
    </location>
</feature>
<dbReference type="InterPro" id="IPR038717">
    <property type="entry name" value="Tc1-like_DDE_dom"/>
</dbReference>
<dbReference type="InterPro" id="IPR009057">
    <property type="entry name" value="Homeodomain-like_sf"/>
</dbReference>
<dbReference type="InterPro" id="IPR047655">
    <property type="entry name" value="Transpos_IS630-like"/>
</dbReference>
<dbReference type="SUPFAM" id="SSF53098">
    <property type="entry name" value="Ribonuclease H-like"/>
    <property type="match status" value="1"/>
</dbReference>
<protein>
    <submittedName>
        <fullName evidence="2">Transposase</fullName>
    </submittedName>
</protein>
<dbReference type="SUPFAM" id="SSF46689">
    <property type="entry name" value="Homeodomain-like"/>
    <property type="match status" value="1"/>
</dbReference>
<dbReference type="AlphaFoldDB" id="A8CBM2"/>
<evidence type="ECO:0000259" key="1">
    <source>
        <dbReference type="Pfam" id="PF13358"/>
    </source>
</evidence>
<dbReference type="NCBIfam" id="NF033545">
    <property type="entry name" value="transpos_IS630"/>
    <property type="match status" value="1"/>
</dbReference>
<dbReference type="InterPro" id="IPR012337">
    <property type="entry name" value="RNaseH-like_sf"/>
</dbReference>
<dbReference type="Pfam" id="PF13358">
    <property type="entry name" value="DDE_3"/>
    <property type="match status" value="1"/>
</dbReference>
<sequence length="374" mass="42529">MRVWRMRTGIAFTVSPTDRQRLRALISDRNAPQKHVWRAEIILLSADGVGTVEIMRQTGKSKTCVWRWQERFATEGFEGLLRDKTRPSRIAPLGPEIGEQVVALSLADPPGETTHWTADMMAAEVGVSASAVRRIWKAHGLQPHRWRAFKLSNDPQFVAKLKDVVGLYVDPPAHAIVLSVDEKSQIQALDRTQPGLPLKKGRLGTMTHDYKRHGTTTLFAALNVLDGTVIGRNMQRHRHQEFIRFLNAINAQVPADKAIHVILDNYAAHKHPKVRAWLDRHQRFTFHFTPTSCSWLNAVEGFFAKLSKRRLKRGVFHSVVDLQAAINRFLTEHNQQPKPFTWTADPDKIIAAVKRGHQVLDSIHSHVRLFKQQA</sequence>
<dbReference type="Gene3D" id="3.30.420.10">
    <property type="entry name" value="Ribonuclease H-like superfamily/Ribonuclease H"/>
    <property type="match status" value="1"/>
</dbReference>
<reference evidence="2" key="1">
    <citation type="submission" date="2007-10" db="EMBL/GenBank/DDBJ databases">
        <authorList>
            <person name="Garcia-Trigueros C."/>
            <person name="Dardanelli M.S."/>
            <person name="Megias M."/>
        </authorList>
    </citation>
    <scope>NUCLEOTIDE SEQUENCE</scope>
    <source>
        <strain evidence="2">HH103</strain>
    </source>
</reference>
<dbReference type="PANTHER" id="PTHR30347">
    <property type="entry name" value="POTASSIUM CHANNEL RELATED"/>
    <property type="match status" value="1"/>
</dbReference>
<dbReference type="InterPro" id="IPR052702">
    <property type="entry name" value="MscS-like_channel"/>
</dbReference>
<proteinExistence type="predicted"/>
<dbReference type="InterPro" id="IPR036397">
    <property type="entry name" value="RNaseH_sf"/>
</dbReference>
<dbReference type="GO" id="GO:0003676">
    <property type="term" value="F:nucleic acid binding"/>
    <property type="evidence" value="ECO:0007669"/>
    <property type="project" value="InterPro"/>
</dbReference>
<dbReference type="Pfam" id="PF13565">
    <property type="entry name" value="HTH_32"/>
    <property type="match status" value="1"/>
</dbReference>
<dbReference type="PANTHER" id="PTHR30347:SF1">
    <property type="entry name" value="MECHANOSENSITIVE CHANNEL MSCK"/>
    <property type="match status" value="1"/>
</dbReference>
<dbReference type="EMBL" id="DQ060002">
    <property type="protein sequence ID" value="ABV90477.1"/>
    <property type="molecule type" value="Genomic_DNA"/>
</dbReference>
<accession>A8CBM2</accession>